<dbReference type="PIRSF" id="PIRSF009360">
    <property type="entry name" value="UCP009360"/>
    <property type="match status" value="1"/>
</dbReference>
<feature type="compositionally biased region" description="Basic and acidic residues" evidence="7">
    <location>
        <begin position="554"/>
        <end position="584"/>
    </location>
</feature>
<evidence type="ECO:0000256" key="5">
    <source>
        <dbReference type="ARBA" id="ARBA00023277"/>
    </source>
</evidence>
<keyword evidence="10" id="KW-1185">Reference proteome</keyword>
<dbReference type="AlphaFoldDB" id="A0A8T2Z9X9"/>
<dbReference type="Pfam" id="PF10250">
    <property type="entry name" value="O-FucT"/>
    <property type="match status" value="1"/>
</dbReference>
<evidence type="ECO:0000256" key="8">
    <source>
        <dbReference type="SAM" id="Phobius"/>
    </source>
</evidence>
<dbReference type="PANTHER" id="PTHR31818">
    <property type="entry name" value="O-FUCOSYLTRANSFERASE 16"/>
    <property type="match status" value="1"/>
</dbReference>
<dbReference type="InterPro" id="IPR024709">
    <property type="entry name" value="FucosylTrfase_pln"/>
</dbReference>
<dbReference type="PANTHER" id="PTHR31818:SF3">
    <property type="entry name" value="O-FUCOSYLTRANSFERASE 29"/>
    <property type="match status" value="1"/>
</dbReference>
<feature type="region of interest" description="Disordered" evidence="7">
    <location>
        <begin position="548"/>
        <end position="584"/>
    </location>
</feature>
<reference evidence="9" key="1">
    <citation type="journal article" date="2021" name="J. Hered.">
        <title>Genome Assembly of Salicaceae Populus deltoides (Eastern Cottonwood) I-69 Based on Nanopore Sequencing and Hi-C Technologies.</title>
        <authorList>
            <person name="Bai S."/>
            <person name="Wu H."/>
            <person name="Zhang J."/>
            <person name="Pan Z."/>
            <person name="Zhao W."/>
            <person name="Li Z."/>
            <person name="Tong C."/>
        </authorList>
    </citation>
    <scope>NUCLEOTIDE SEQUENCE</scope>
    <source>
        <tissue evidence="9">Leaf</tissue>
    </source>
</reference>
<evidence type="ECO:0000256" key="4">
    <source>
        <dbReference type="ARBA" id="ARBA00023253"/>
    </source>
</evidence>
<keyword evidence="2" id="KW-0328">Glycosyltransferase</keyword>
<evidence type="ECO:0000256" key="2">
    <source>
        <dbReference type="ARBA" id="ARBA00022676"/>
    </source>
</evidence>
<dbReference type="Proteomes" id="UP000807159">
    <property type="component" value="Chromosome 3"/>
</dbReference>
<keyword evidence="5" id="KW-0119">Carbohydrate metabolism</keyword>
<dbReference type="EMBL" id="JACEGQ020000003">
    <property type="protein sequence ID" value="KAH8514091.1"/>
    <property type="molecule type" value="Genomic_DNA"/>
</dbReference>
<gene>
    <name evidence="9" type="ORF">H0E87_007084</name>
</gene>
<keyword evidence="8" id="KW-1133">Transmembrane helix</keyword>
<keyword evidence="3" id="KW-0808">Transferase</keyword>
<keyword evidence="4" id="KW-0294">Fucose metabolism</keyword>
<keyword evidence="8" id="KW-0812">Transmembrane</keyword>
<evidence type="ECO:0000313" key="9">
    <source>
        <dbReference type="EMBL" id="KAH8514091.1"/>
    </source>
</evidence>
<proteinExistence type="inferred from homology"/>
<dbReference type="GO" id="GO:0016757">
    <property type="term" value="F:glycosyltransferase activity"/>
    <property type="evidence" value="ECO:0007669"/>
    <property type="project" value="UniProtKB-KW"/>
</dbReference>
<dbReference type="CDD" id="cd11299">
    <property type="entry name" value="O-FucT_plant"/>
    <property type="match status" value="1"/>
</dbReference>
<feature type="transmembrane region" description="Helical" evidence="8">
    <location>
        <begin position="57"/>
        <end position="79"/>
    </location>
</feature>
<name>A0A8T2Z9X9_POPDE</name>
<evidence type="ECO:0000256" key="7">
    <source>
        <dbReference type="SAM" id="MobiDB-lite"/>
    </source>
</evidence>
<protein>
    <recommendedName>
        <fullName evidence="6">O-fucosyltransferase family protein</fullName>
    </recommendedName>
</protein>
<evidence type="ECO:0000256" key="6">
    <source>
        <dbReference type="ARBA" id="ARBA00030350"/>
    </source>
</evidence>
<dbReference type="GO" id="GO:0006004">
    <property type="term" value="P:fucose metabolic process"/>
    <property type="evidence" value="ECO:0007669"/>
    <property type="project" value="UniProtKB-KW"/>
</dbReference>
<evidence type="ECO:0000256" key="3">
    <source>
        <dbReference type="ARBA" id="ARBA00022679"/>
    </source>
</evidence>
<comment type="similarity">
    <text evidence="1">Belongs to the glycosyltransferase GT106 family.</text>
</comment>
<sequence length="584" mass="67815">MGVANKAWRLSLLSEKPNLALSNQSNGKHYQYHQNTYNDWRWWRSSATQQHRRKVPWSLVCGLMLFGLGLVSLFTGHVASDLEWYSQRLVKRSLFYSRLEGRRREAIDIWKSKYSNVFYGCSERGRNFPPAVRERASNGYLLIAASGGLNQQRTGITDAVVVARILNATLVVPELDHHSYWKDDSDFVNIFDADWFISYLAKDVTIVKRVPDKVMRSMEKPPYTMRVPRKSPPEYYLDQVLPILLRRRVVQLTKFDYRLASNLDEELQKLRCRANYHALRFTKPIQEIGERLVTKMRKMAKRYIAIHLRFEPDMLAFSGCYFGGGEKERFELGEIRKRWATLPDLSPDGERERGKCPLTPHEVGLMLRALGFANDTYLYVASGEIYGGEETLRPLRELFPNFYTKEMLAIEELKSFFPFSSRMAAIDYIVCDESDVFVTNNNGNMAKILAGRRRYAGHKRTIRPNAKKLSALFKARDRMDWDTFAKKVKASQRGFMGEPDEVRPGRGDFHEYPSCICEKPFTDDENRKGEDLLSDRIHMNLKENVDSKYVGENQGDKSLQRLKKRSIEEPLSLRENKDGENFPD</sequence>
<evidence type="ECO:0000256" key="1">
    <source>
        <dbReference type="ARBA" id="ARBA00007737"/>
    </source>
</evidence>
<dbReference type="InterPro" id="IPR019378">
    <property type="entry name" value="GDP-Fuc_O-FucTrfase"/>
</dbReference>
<comment type="caution">
    <text evidence="9">The sequence shown here is derived from an EMBL/GenBank/DDBJ whole genome shotgun (WGS) entry which is preliminary data.</text>
</comment>
<keyword evidence="8" id="KW-0472">Membrane</keyword>
<evidence type="ECO:0000313" key="10">
    <source>
        <dbReference type="Proteomes" id="UP000807159"/>
    </source>
</evidence>
<organism evidence="9 10">
    <name type="scientific">Populus deltoides</name>
    <name type="common">Eastern poplar</name>
    <name type="synonym">Eastern cottonwood</name>
    <dbReference type="NCBI Taxonomy" id="3696"/>
    <lineage>
        <taxon>Eukaryota</taxon>
        <taxon>Viridiplantae</taxon>
        <taxon>Streptophyta</taxon>
        <taxon>Embryophyta</taxon>
        <taxon>Tracheophyta</taxon>
        <taxon>Spermatophyta</taxon>
        <taxon>Magnoliopsida</taxon>
        <taxon>eudicotyledons</taxon>
        <taxon>Gunneridae</taxon>
        <taxon>Pentapetalae</taxon>
        <taxon>rosids</taxon>
        <taxon>fabids</taxon>
        <taxon>Malpighiales</taxon>
        <taxon>Salicaceae</taxon>
        <taxon>Saliceae</taxon>
        <taxon>Populus</taxon>
    </lineage>
</organism>
<accession>A0A8T2Z9X9</accession>